<dbReference type="SUPFAM" id="SSF55781">
    <property type="entry name" value="GAF domain-like"/>
    <property type="match status" value="1"/>
</dbReference>
<evidence type="ECO:0000256" key="1">
    <source>
        <dbReference type="ARBA" id="ARBA00022798"/>
    </source>
</evidence>
<dbReference type="SMART" id="SM00346">
    <property type="entry name" value="HTH_ICLR"/>
    <property type="match status" value="1"/>
</dbReference>
<dbReference type="Pfam" id="PF09339">
    <property type="entry name" value="HTH_IclR"/>
    <property type="match status" value="1"/>
</dbReference>
<dbReference type="GO" id="GO:0045892">
    <property type="term" value="P:negative regulation of DNA-templated transcription"/>
    <property type="evidence" value="ECO:0007669"/>
    <property type="project" value="TreeGrafter"/>
</dbReference>
<dbReference type="InterPro" id="IPR029016">
    <property type="entry name" value="GAF-like_dom_sf"/>
</dbReference>
<keyword evidence="10" id="KW-1185">Reference proteome</keyword>
<organism evidence="9 10">
    <name type="scientific">Actinokineospora alba</name>
    <dbReference type="NCBI Taxonomy" id="504798"/>
    <lineage>
        <taxon>Bacteria</taxon>
        <taxon>Bacillati</taxon>
        <taxon>Actinomycetota</taxon>
        <taxon>Actinomycetes</taxon>
        <taxon>Pseudonocardiales</taxon>
        <taxon>Pseudonocardiaceae</taxon>
        <taxon>Actinokineospora</taxon>
    </lineage>
</organism>
<dbReference type="GO" id="GO:0006071">
    <property type="term" value="P:glycerol metabolic process"/>
    <property type="evidence" value="ECO:0007669"/>
    <property type="project" value="UniProtKB-KW"/>
</dbReference>
<dbReference type="PROSITE" id="PS51077">
    <property type="entry name" value="HTH_ICLR"/>
    <property type="match status" value="1"/>
</dbReference>
<dbReference type="GO" id="GO:0003700">
    <property type="term" value="F:DNA-binding transcription factor activity"/>
    <property type="evidence" value="ECO:0007669"/>
    <property type="project" value="TreeGrafter"/>
</dbReference>
<evidence type="ECO:0000313" key="10">
    <source>
        <dbReference type="Proteomes" id="UP000199651"/>
    </source>
</evidence>
<evidence type="ECO:0000256" key="6">
    <source>
        <dbReference type="ARBA" id="ARBA00070406"/>
    </source>
</evidence>
<gene>
    <name evidence="9" type="ORF">SAMN05192558_101605</name>
</gene>
<feature type="domain" description="HTH iclR-type" evidence="7">
    <location>
        <begin position="13"/>
        <end position="74"/>
    </location>
</feature>
<dbReference type="PANTHER" id="PTHR30136">
    <property type="entry name" value="HELIX-TURN-HELIX TRANSCRIPTIONAL REGULATOR, ICLR FAMILY"/>
    <property type="match status" value="1"/>
</dbReference>
<keyword evidence="1" id="KW-0319">Glycerol metabolism</keyword>
<evidence type="ECO:0000259" key="7">
    <source>
        <dbReference type="PROSITE" id="PS51077"/>
    </source>
</evidence>
<keyword evidence="2" id="KW-0805">Transcription regulation</keyword>
<dbReference type="PANTHER" id="PTHR30136:SF24">
    <property type="entry name" value="HTH-TYPE TRANSCRIPTIONAL REPRESSOR ALLR"/>
    <property type="match status" value="1"/>
</dbReference>
<evidence type="ECO:0000259" key="8">
    <source>
        <dbReference type="PROSITE" id="PS51078"/>
    </source>
</evidence>
<name>A0A1H0G0U4_9PSEU</name>
<accession>A0A1H0G0U4</accession>
<dbReference type="Pfam" id="PF01614">
    <property type="entry name" value="IclR_C"/>
    <property type="match status" value="1"/>
</dbReference>
<dbReference type="InterPro" id="IPR036390">
    <property type="entry name" value="WH_DNA-bd_sf"/>
</dbReference>
<dbReference type="InterPro" id="IPR036388">
    <property type="entry name" value="WH-like_DNA-bd_sf"/>
</dbReference>
<sequence length="253" mass="27287">MASSDTDKPSGGVQSLERAFDLLEHMADAGREVPLSELAKLSGLPMPTIYRLVRTMVNRGYVRQEQSRQYALGPRLIRLGETAGKLVGVWARPHLSRLVDEIGETANMAMLDGDEIVYVAQIPSKHSMRMFTEVGRRVLPHSTAVGKVLLAQLPERQVTDLLRRTGMPAHTEHTITTPAAFIEQLAAVREQGYAVDDGEQELGVRCIAVAVPNAPTMTAISISGPAARVSEARYGEVVPALQGIAAELSAALG</sequence>
<evidence type="ECO:0000313" key="9">
    <source>
        <dbReference type="EMBL" id="SDO00369.1"/>
    </source>
</evidence>
<evidence type="ECO:0000256" key="4">
    <source>
        <dbReference type="ARBA" id="ARBA00023163"/>
    </source>
</evidence>
<dbReference type="PROSITE" id="PS51078">
    <property type="entry name" value="ICLR_ED"/>
    <property type="match status" value="1"/>
</dbReference>
<proteinExistence type="predicted"/>
<dbReference type="AlphaFoldDB" id="A0A1H0G0U4"/>
<dbReference type="EMBL" id="FNJB01000001">
    <property type="protein sequence ID" value="SDO00369.1"/>
    <property type="molecule type" value="Genomic_DNA"/>
</dbReference>
<reference evidence="10" key="1">
    <citation type="submission" date="2016-10" db="EMBL/GenBank/DDBJ databases">
        <authorList>
            <person name="Varghese N."/>
            <person name="Submissions S."/>
        </authorList>
    </citation>
    <scope>NUCLEOTIDE SEQUENCE [LARGE SCALE GENOMIC DNA]</scope>
    <source>
        <strain evidence="10">IBRC-M 10655</strain>
    </source>
</reference>
<dbReference type="Gene3D" id="3.30.450.40">
    <property type="match status" value="1"/>
</dbReference>
<keyword evidence="3" id="KW-0238">DNA-binding</keyword>
<dbReference type="Gene3D" id="1.10.10.10">
    <property type="entry name" value="Winged helix-like DNA-binding domain superfamily/Winged helix DNA-binding domain"/>
    <property type="match status" value="1"/>
</dbReference>
<keyword evidence="4" id="KW-0804">Transcription</keyword>
<feature type="domain" description="IclR-ED" evidence="8">
    <location>
        <begin position="75"/>
        <end position="253"/>
    </location>
</feature>
<dbReference type="InterPro" id="IPR005471">
    <property type="entry name" value="Tscrpt_reg_IclR_N"/>
</dbReference>
<dbReference type="STRING" id="504798.SAMN05421871_103266"/>
<dbReference type="InterPro" id="IPR014757">
    <property type="entry name" value="Tscrpt_reg_IclR_C"/>
</dbReference>
<evidence type="ECO:0000256" key="5">
    <source>
        <dbReference type="ARBA" id="ARBA00058938"/>
    </source>
</evidence>
<evidence type="ECO:0000256" key="2">
    <source>
        <dbReference type="ARBA" id="ARBA00023015"/>
    </source>
</evidence>
<protein>
    <recommendedName>
        <fullName evidence="6">Glycerol operon regulatory protein</fullName>
    </recommendedName>
</protein>
<comment type="function">
    <text evidence="5">May be an activator protein for the gylABX operon.</text>
</comment>
<dbReference type="FunFam" id="1.10.10.10:FF:000056">
    <property type="entry name" value="IclR family transcriptional regulator"/>
    <property type="match status" value="1"/>
</dbReference>
<dbReference type="SUPFAM" id="SSF46785">
    <property type="entry name" value="Winged helix' DNA-binding domain"/>
    <property type="match status" value="1"/>
</dbReference>
<dbReference type="RefSeq" id="WP_267463818.1">
    <property type="nucleotide sequence ID" value="NZ_FNDV01000003.1"/>
</dbReference>
<dbReference type="InterPro" id="IPR050707">
    <property type="entry name" value="HTH_MetabolicPath_Reg"/>
</dbReference>
<evidence type="ECO:0000256" key="3">
    <source>
        <dbReference type="ARBA" id="ARBA00023125"/>
    </source>
</evidence>
<dbReference type="GO" id="GO:0003677">
    <property type="term" value="F:DNA binding"/>
    <property type="evidence" value="ECO:0007669"/>
    <property type="project" value="UniProtKB-KW"/>
</dbReference>
<dbReference type="Proteomes" id="UP000199651">
    <property type="component" value="Unassembled WGS sequence"/>
</dbReference>